<proteinExistence type="predicted"/>
<comment type="caution">
    <text evidence="1">The sequence shown here is derived from an EMBL/GenBank/DDBJ whole genome shotgun (WGS) entry which is preliminary data.</text>
</comment>
<reference evidence="1 2" key="1">
    <citation type="submission" date="2024-02" db="EMBL/GenBank/DDBJ databases">
        <title>New thermophilic sulfur-oxidizing bacteria from a hot springs of the Uzon caldera (Kamchatka, Russia).</title>
        <authorList>
            <person name="Dukat A.M."/>
            <person name="Elcheninov A.G."/>
            <person name="Frolov E.N."/>
        </authorList>
    </citation>
    <scope>NUCLEOTIDE SEQUENCE [LARGE SCALE GENOMIC DNA]</scope>
    <source>
        <strain evidence="1 2">AK1</strain>
    </source>
</reference>
<gene>
    <name evidence="1" type="ORF">V6E02_06195</name>
</gene>
<dbReference type="Proteomes" id="UP001482231">
    <property type="component" value="Unassembled WGS sequence"/>
</dbReference>
<protein>
    <submittedName>
        <fullName evidence="1">Phage tail protein</fullName>
    </submittedName>
</protein>
<dbReference type="InterPro" id="IPR006521">
    <property type="entry name" value="Tail_protein_I"/>
</dbReference>
<keyword evidence="2" id="KW-1185">Reference proteome</keyword>
<dbReference type="Pfam" id="PF09684">
    <property type="entry name" value="Tail_P2_I"/>
    <property type="match status" value="1"/>
</dbReference>
<accession>A0ABV0EDQ7</accession>
<dbReference type="RefSeq" id="WP_347307908.1">
    <property type="nucleotide sequence ID" value="NZ_JBAJEX010000003.1"/>
</dbReference>
<evidence type="ECO:0000313" key="2">
    <source>
        <dbReference type="Proteomes" id="UP001482231"/>
    </source>
</evidence>
<dbReference type="EMBL" id="JBAJEX010000003">
    <property type="protein sequence ID" value="MEO1766801.1"/>
    <property type="molecule type" value="Genomic_DNA"/>
</dbReference>
<sequence>MADPIAPDVLALDPRFGPLAEATQRIERLPLGGLLTYLVAAVPSGYLPELVRQFHIAGIEGGRFAATDDERRRLIRESIALHRKKGTPWAIRRALAQIGVEAELIEPRDVRRAYAALNPLRLDGAWRLDGAGHVLKAVEIASGLPYIEHWATFLVRINLDLARGYDMAAVREAIREWAPAARHPVLFYWLAQDYRQPLAADQHLLLDKRICQPYRWPGAALHGCPGMAWRIGRAPALDGRAFGFRLGASATPTQRLRARRCGSDARVVKSASARVWPAARLPAVRARRLDGRWRIGAECHIGRFTLDGRPLAHARFAAPSNGLTVSGRWRIGGPMQPDFEMRSIHV</sequence>
<organism evidence="1 2">
    <name type="scientific">Thiobacter aerophilum</name>
    <dbReference type="NCBI Taxonomy" id="3121275"/>
    <lineage>
        <taxon>Bacteria</taxon>
        <taxon>Pseudomonadati</taxon>
        <taxon>Pseudomonadota</taxon>
        <taxon>Betaproteobacteria</taxon>
        <taxon>Burkholderiales</taxon>
        <taxon>Thiobacteraceae</taxon>
        <taxon>Thiobacter</taxon>
    </lineage>
</organism>
<evidence type="ECO:0000313" key="1">
    <source>
        <dbReference type="EMBL" id="MEO1766801.1"/>
    </source>
</evidence>
<name>A0ABV0EDQ7_9BURK</name>